<evidence type="ECO:0000313" key="6">
    <source>
        <dbReference type="Proteomes" id="UP001310890"/>
    </source>
</evidence>
<accession>A0AAN7TRG0</accession>
<evidence type="ECO:0000256" key="1">
    <source>
        <dbReference type="ARBA" id="ARBA00023098"/>
    </source>
</evidence>
<dbReference type="EMBL" id="JAVRRL010000017">
    <property type="protein sequence ID" value="KAK5114486.1"/>
    <property type="molecule type" value="Genomic_DNA"/>
</dbReference>
<proteinExistence type="predicted"/>
<feature type="domain" description="PNPLA" evidence="4">
    <location>
        <begin position="18"/>
        <end position="286"/>
    </location>
</feature>
<dbReference type="CDD" id="cd07216">
    <property type="entry name" value="Pat17_PNPLA8_PNPLA9_like3"/>
    <property type="match status" value="1"/>
</dbReference>
<dbReference type="Proteomes" id="UP001310890">
    <property type="component" value="Unassembled WGS sequence"/>
</dbReference>
<keyword evidence="1" id="KW-0443">Lipid metabolism</keyword>
<comment type="caution">
    <text evidence="2">Lacks conserved residue(s) required for the propagation of feature annotation.</text>
</comment>
<dbReference type="GO" id="GO:0016020">
    <property type="term" value="C:membrane"/>
    <property type="evidence" value="ECO:0007669"/>
    <property type="project" value="TreeGrafter"/>
</dbReference>
<feature type="compositionally biased region" description="Pro residues" evidence="3">
    <location>
        <begin position="584"/>
        <end position="596"/>
    </location>
</feature>
<dbReference type="PANTHER" id="PTHR24185">
    <property type="entry name" value="CALCIUM-INDEPENDENT PHOSPHOLIPASE A2-GAMMA"/>
    <property type="match status" value="1"/>
</dbReference>
<gene>
    <name evidence="5" type="ORF">LTR62_002421</name>
</gene>
<dbReference type="Pfam" id="PF01734">
    <property type="entry name" value="Patatin"/>
    <property type="match status" value="1"/>
</dbReference>
<feature type="compositionally biased region" description="Polar residues" evidence="3">
    <location>
        <begin position="524"/>
        <end position="543"/>
    </location>
</feature>
<evidence type="ECO:0000256" key="3">
    <source>
        <dbReference type="SAM" id="MobiDB-lite"/>
    </source>
</evidence>
<protein>
    <recommendedName>
        <fullName evidence="4">PNPLA domain-containing protein</fullName>
    </recommendedName>
</protein>
<feature type="region of interest" description="Disordered" evidence="3">
    <location>
        <begin position="519"/>
        <end position="669"/>
    </location>
</feature>
<comment type="caution">
    <text evidence="5">The sequence shown here is derived from an EMBL/GenBank/DDBJ whole genome shotgun (WGS) entry which is preliminary data.</text>
</comment>
<evidence type="ECO:0000313" key="5">
    <source>
        <dbReference type="EMBL" id="KAK5114486.1"/>
    </source>
</evidence>
<sequence>MDVRRKDTSRAGAPLRILSLDGGGIRGYSMLIILQELMHRTFVEINDRAPERREIPKPCDYFDLIAGTGTGGLIAIMLGRLRLDLDTCKEVYVRMTRRVFETDKTFAGIPYKSTMFKASMLEEAIKQCVREHTVSENEGNDSLANAVPMTADVGGPIGDGSMIESLPQRTLSNSSRYSQIGMSPISSRIGPGMGTWRSGNPNTQLYDTRENRTKTAVTAVLKGTDQMTMLRSYDSRKEPAPDVKCTIWEAGRATSAIAMAFKPIQVGQSVYLDEGPGKYNPSPQVLDEATVNEWPGREIGVFVSIGTGKAPASQEASHEWWEGLLSGSMSDFAEARRKLIKKLQGCEETHQQMVKQFVSSRNVDPENYYRLNVEVGVGEFGMNEWARLSEVSTNTRSYLAKRDVEGMNQSIAAKLAKIHFAKLRYERAEARKAAGGLTAQQASWETPWDRPLPTGPAVSHRSAVELPADDRYYQTQSFRPGSQQYEHRPSIADQKYFLPSDSRASQEHRPSVADQKYTVIPNDGYSQPQPQTYDLPRTPSQRAAQPYGAQPSPLSPNFSSNGHTPRHSHDSIHQSSPPSGGPAYAPPLPPKTPLPYPIDQQMQSPSSTQYLNHTTHSQGQGQAQAQAQGPGQGPHTFMNMGDLGRRLPYPDSEGLPPVVNTASKPTLTR</sequence>
<dbReference type="InterPro" id="IPR016035">
    <property type="entry name" value="Acyl_Trfase/lysoPLipase"/>
</dbReference>
<evidence type="ECO:0000259" key="4">
    <source>
        <dbReference type="PROSITE" id="PS51635"/>
    </source>
</evidence>
<dbReference type="AlphaFoldDB" id="A0AAN7TRG0"/>
<dbReference type="PANTHER" id="PTHR24185:SF4">
    <property type="entry name" value="SERINE HYDROLASE, PUTATIVE (AFU_ORTHOLOGUE AFUA_2G07870)-RELATED"/>
    <property type="match status" value="1"/>
</dbReference>
<dbReference type="Gene3D" id="3.40.1090.10">
    <property type="entry name" value="Cytosolic phospholipase A2 catalytic domain"/>
    <property type="match status" value="1"/>
</dbReference>
<evidence type="ECO:0000256" key="2">
    <source>
        <dbReference type="PROSITE-ProRule" id="PRU01161"/>
    </source>
</evidence>
<feature type="short sequence motif" description="GXGXXG" evidence="2">
    <location>
        <begin position="22"/>
        <end position="27"/>
    </location>
</feature>
<dbReference type="InterPro" id="IPR002641">
    <property type="entry name" value="PNPLA_dom"/>
</dbReference>
<feature type="compositionally biased region" description="Low complexity" evidence="3">
    <location>
        <begin position="618"/>
        <end position="629"/>
    </location>
</feature>
<dbReference type="GO" id="GO:0019369">
    <property type="term" value="P:arachidonate metabolic process"/>
    <property type="evidence" value="ECO:0007669"/>
    <property type="project" value="TreeGrafter"/>
</dbReference>
<reference evidence="5" key="1">
    <citation type="submission" date="2023-08" db="EMBL/GenBank/DDBJ databases">
        <title>Black Yeasts Isolated from many extreme environments.</title>
        <authorList>
            <person name="Coleine C."/>
            <person name="Stajich J.E."/>
            <person name="Selbmann L."/>
        </authorList>
    </citation>
    <scope>NUCLEOTIDE SEQUENCE</scope>
    <source>
        <strain evidence="5">CCFEE 5401</strain>
    </source>
</reference>
<dbReference type="GO" id="GO:0046486">
    <property type="term" value="P:glycerolipid metabolic process"/>
    <property type="evidence" value="ECO:0007669"/>
    <property type="project" value="UniProtKB-ARBA"/>
</dbReference>
<feature type="compositionally biased region" description="Polar residues" evidence="3">
    <location>
        <begin position="660"/>
        <end position="669"/>
    </location>
</feature>
<dbReference type="GO" id="GO:0047499">
    <property type="term" value="F:calcium-independent phospholipase A2 activity"/>
    <property type="evidence" value="ECO:0007669"/>
    <property type="project" value="TreeGrafter"/>
</dbReference>
<dbReference type="SUPFAM" id="SSF52151">
    <property type="entry name" value="FabD/lysophospholipase-like"/>
    <property type="match status" value="1"/>
</dbReference>
<organism evidence="5 6">
    <name type="scientific">Meristemomyces frigidus</name>
    <dbReference type="NCBI Taxonomy" id="1508187"/>
    <lineage>
        <taxon>Eukaryota</taxon>
        <taxon>Fungi</taxon>
        <taxon>Dikarya</taxon>
        <taxon>Ascomycota</taxon>
        <taxon>Pezizomycotina</taxon>
        <taxon>Dothideomycetes</taxon>
        <taxon>Dothideomycetidae</taxon>
        <taxon>Mycosphaerellales</taxon>
        <taxon>Teratosphaeriaceae</taxon>
        <taxon>Meristemomyces</taxon>
    </lineage>
</organism>
<name>A0AAN7TRG0_9PEZI</name>
<feature type="region of interest" description="Disordered" evidence="3">
    <location>
        <begin position="437"/>
        <end position="460"/>
    </location>
</feature>
<dbReference type="PROSITE" id="PS51635">
    <property type="entry name" value="PNPLA"/>
    <property type="match status" value="1"/>
</dbReference>
<feature type="compositionally biased region" description="Polar residues" evidence="3">
    <location>
        <begin position="600"/>
        <end position="617"/>
    </location>
</feature>